<gene>
    <name evidence="1" type="ORF">SM436_01990</name>
</gene>
<organism evidence="1 2">
    <name type="scientific">Actinomadura chokoriensis</name>
    <dbReference type="NCBI Taxonomy" id="454156"/>
    <lineage>
        <taxon>Bacteria</taxon>
        <taxon>Bacillati</taxon>
        <taxon>Actinomycetota</taxon>
        <taxon>Actinomycetes</taxon>
        <taxon>Streptosporangiales</taxon>
        <taxon>Thermomonosporaceae</taxon>
        <taxon>Actinomadura</taxon>
    </lineage>
</organism>
<comment type="caution">
    <text evidence="1">The sequence shown here is derived from an EMBL/GenBank/DDBJ whole genome shotgun (WGS) entry which is preliminary data.</text>
</comment>
<reference evidence="1 2" key="1">
    <citation type="submission" date="2023-11" db="EMBL/GenBank/DDBJ databases">
        <title>Actinomadura monticuli sp. nov., isolated from volcanic ash.</title>
        <authorList>
            <person name="Lee S.D."/>
            <person name="Yang H."/>
            <person name="Kim I.S."/>
        </authorList>
    </citation>
    <scope>NUCLEOTIDE SEQUENCE [LARGE SCALE GENOMIC DNA]</scope>
    <source>
        <strain evidence="1 2">DSM 45346</strain>
    </source>
</reference>
<dbReference type="RefSeq" id="WP_371938729.1">
    <property type="nucleotide sequence ID" value="NZ_JAXCEH010000001.1"/>
</dbReference>
<keyword evidence="2" id="KW-1185">Reference proteome</keyword>
<accession>A0ABV4QQP2</accession>
<name>A0ABV4QQP2_9ACTN</name>
<dbReference type="EMBL" id="JAXCEH010000001">
    <property type="protein sequence ID" value="MFA1552454.1"/>
    <property type="molecule type" value="Genomic_DNA"/>
</dbReference>
<sequence>MTVEGSTIFGAGIGHAPVSGELRPVTDGFSLVAQRAALALKVVKRASKGMLGAVRHKRMMSSMSGPIMAAAGSEMVL</sequence>
<proteinExistence type="predicted"/>
<evidence type="ECO:0000313" key="1">
    <source>
        <dbReference type="EMBL" id="MFA1552454.1"/>
    </source>
</evidence>
<protein>
    <submittedName>
        <fullName evidence="1">Uncharacterized protein</fullName>
    </submittedName>
</protein>
<dbReference type="Proteomes" id="UP001569904">
    <property type="component" value="Unassembled WGS sequence"/>
</dbReference>
<evidence type="ECO:0000313" key="2">
    <source>
        <dbReference type="Proteomes" id="UP001569904"/>
    </source>
</evidence>